<feature type="compositionally biased region" description="Polar residues" evidence="1">
    <location>
        <begin position="164"/>
        <end position="184"/>
    </location>
</feature>
<feature type="compositionally biased region" description="Polar residues" evidence="1">
    <location>
        <begin position="499"/>
        <end position="514"/>
    </location>
</feature>
<keyword evidence="3" id="KW-1185">Reference proteome</keyword>
<feature type="compositionally biased region" description="Pro residues" evidence="1">
    <location>
        <begin position="732"/>
        <end position="756"/>
    </location>
</feature>
<dbReference type="EMBL" id="ML987199">
    <property type="protein sequence ID" value="KAF2245999.1"/>
    <property type="molecule type" value="Genomic_DNA"/>
</dbReference>
<dbReference type="AlphaFoldDB" id="A0A6A6I6Y9"/>
<sequence length="856" mass="91701">MDHWGDPWADDADEKTPPKQEVTTPPPPTLAPAPVILNGFLDDAQWGSIEDEGFGAWARSPRKPGSGNVAHSETRGDAFASSATWDRVPDVAQDVSEEHGGREPDRGSNEWSAVDTSPETHREQDNVVSETSDSGTTIQPDDAPARSATDFADSLHPDDDHSTRPSTSPSDISHNETTTESPRTSFEDERAAEKARTIDEASIKEGEVKAVEEGEEPVVEPSPAASEEADDEFGDFEEDGVQGPAASQLQVESIQQPLASPRWGPEEDPASGISDSEPKQKWIASVPPPVSGGYSLDLELLAQLFPPAKQRKEFEDAPHDPVHSTSARKAWYRLTRRQTMREFNSGNDDDNYIRVTWKTSNIRSEVNKVVSRWANEDRIAGRGPGARASFYWDSPAPVDPRAPNAHLRKKSSIAVSKSIRSAKQNLQPLSTDVPAAFNWSSPSAANLPSPRDTPGLRSTSSPLTGKHSAISKLQRQEGRAVSVDLTPRPRASATHKRTATSTDFLTELTSTLSPPASEPIKPAGHVDPWAQLGTLDTNPSSKPEPANAVDDDDDWGEMVESPAVSTVQTPIATLSEPSTRANTLSTPSTTPKSVRSSPLQPLPLPSGSKHASPIVRLKGTVSPTSALFKANAFVPASIEEGPIGPGILKARNKSTESTPEKPRAQPQPTMGIEEVLQAEHSNPAAQIKSPPESPITQTSAPLATGATEDDAFSAFETSLPPPAPIEPSTLAPAPPSSPPPPPAPTDAPLFTCPPEPDFSIFESSLPTTTTPAPSPQRQTDPSDPWSIFESTNPPSALPAEPEPAPFARAPPRPMTPPAKQPLTSATSSAQRRKAEEDEIIRAIVEALPDLGYMLRR</sequence>
<feature type="compositionally biased region" description="Polar residues" evidence="1">
    <location>
        <begin position="126"/>
        <end position="139"/>
    </location>
</feature>
<feature type="region of interest" description="Disordered" evidence="1">
    <location>
        <begin position="639"/>
        <end position="835"/>
    </location>
</feature>
<feature type="compositionally biased region" description="Polar residues" evidence="1">
    <location>
        <begin position="245"/>
        <end position="258"/>
    </location>
</feature>
<feature type="region of interest" description="Disordered" evidence="1">
    <location>
        <begin position="55"/>
        <end position="286"/>
    </location>
</feature>
<proteinExistence type="predicted"/>
<dbReference type="Proteomes" id="UP000800094">
    <property type="component" value="Unassembled WGS sequence"/>
</dbReference>
<dbReference type="RefSeq" id="XP_033681003.1">
    <property type="nucleotide sequence ID" value="XM_033829554.1"/>
</dbReference>
<organism evidence="2 3">
    <name type="scientific">Trematosphaeria pertusa</name>
    <dbReference type="NCBI Taxonomy" id="390896"/>
    <lineage>
        <taxon>Eukaryota</taxon>
        <taxon>Fungi</taxon>
        <taxon>Dikarya</taxon>
        <taxon>Ascomycota</taxon>
        <taxon>Pezizomycotina</taxon>
        <taxon>Dothideomycetes</taxon>
        <taxon>Pleosporomycetidae</taxon>
        <taxon>Pleosporales</taxon>
        <taxon>Massarineae</taxon>
        <taxon>Trematosphaeriaceae</taxon>
        <taxon>Trematosphaeria</taxon>
    </lineage>
</organism>
<feature type="compositionally biased region" description="Pro residues" evidence="1">
    <location>
        <begin position="800"/>
        <end position="819"/>
    </location>
</feature>
<feature type="region of interest" description="Disordered" evidence="1">
    <location>
        <begin position="1"/>
        <end position="37"/>
    </location>
</feature>
<feature type="compositionally biased region" description="Acidic residues" evidence="1">
    <location>
        <begin position="227"/>
        <end position="240"/>
    </location>
</feature>
<name>A0A6A6I6Y9_9PLEO</name>
<gene>
    <name evidence="2" type="ORF">BU26DRAFT_521521</name>
</gene>
<feature type="compositionally biased region" description="Basic and acidic residues" evidence="1">
    <location>
        <begin position="185"/>
        <end position="212"/>
    </location>
</feature>
<feature type="compositionally biased region" description="Basic and acidic residues" evidence="1">
    <location>
        <begin position="153"/>
        <end position="163"/>
    </location>
</feature>
<feature type="region of interest" description="Disordered" evidence="1">
    <location>
        <begin position="442"/>
        <end position="612"/>
    </location>
</feature>
<evidence type="ECO:0000256" key="1">
    <source>
        <dbReference type="SAM" id="MobiDB-lite"/>
    </source>
</evidence>
<accession>A0A6A6I6Y9</accession>
<evidence type="ECO:0000313" key="3">
    <source>
        <dbReference type="Proteomes" id="UP000800094"/>
    </source>
</evidence>
<dbReference type="OrthoDB" id="3941134at2759"/>
<feature type="compositionally biased region" description="Basic and acidic residues" evidence="1">
    <location>
        <begin position="96"/>
        <end position="108"/>
    </location>
</feature>
<evidence type="ECO:0000313" key="2">
    <source>
        <dbReference type="EMBL" id="KAF2245999.1"/>
    </source>
</evidence>
<feature type="compositionally biased region" description="Polar residues" evidence="1">
    <location>
        <begin position="563"/>
        <end position="595"/>
    </location>
</feature>
<dbReference type="GeneID" id="54582884"/>
<protein>
    <submittedName>
        <fullName evidence="2">Uncharacterized protein</fullName>
    </submittedName>
</protein>
<reference evidence="2" key="1">
    <citation type="journal article" date="2020" name="Stud. Mycol.">
        <title>101 Dothideomycetes genomes: a test case for predicting lifestyles and emergence of pathogens.</title>
        <authorList>
            <person name="Haridas S."/>
            <person name="Albert R."/>
            <person name="Binder M."/>
            <person name="Bloem J."/>
            <person name="Labutti K."/>
            <person name="Salamov A."/>
            <person name="Andreopoulos B."/>
            <person name="Baker S."/>
            <person name="Barry K."/>
            <person name="Bills G."/>
            <person name="Bluhm B."/>
            <person name="Cannon C."/>
            <person name="Castanera R."/>
            <person name="Culley D."/>
            <person name="Daum C."/>
            <person name="Ezra D."/>
            <person name="Gonzalez J."/>
            <person name="Henrissat B."/>
            <person name="Kuo A."/>
            <person name="Liang C."/>
            <person name="Lipzen A."/>
            <person name="Lutzoni F."/>
            <person name="Magnuson J."/>
            <person name="Mondo S."/>
            <person name="Nolan M."/>
            <person name="Ohm R."/>
            <person name="Pangilinan J."/>
            <person name="Park H.-J."/>
            <person name="Ramirez L."/>
            <person name="Alfaro M."/>
            <person name="Sun H."/>
            <person name="Tritt A."/>
            <person name="Yoshinaga Y."/>
            <person name="Zwiers L.-H."/>
            <person name="Turgeon B."/>
            <person name="Goodwin S."/>
            <person name="Spatafora J."/>
            <person name="Crous P."/>
            <person name="Grigoriev I."/>
        </authorList>
    </citation>
    <scope>NUCLEOTIDE SEQUENCE</scope>
    <source>
        <strain evidence="2">CBS 122368</strain>
    </source>
</reference>